<gene>
    <name evidence="1" type="ordered locus">ELI_0142</name>
</gene>
<protein>
    <submittedName>
        <fullName evidence="1">Uncharacterized protein</fullName>
    </submittedName>
</protein>
<reference evidence="1 2" key="2">
    <citation type="journal article" date="2011" name="J. Bacteriol.">
        <title>Complete genome sequence of a carbon monoxide-utilizing acetogen, Eubacterium limosum KIST612.</title>
        <authorList>
            <person name="Roh H."/>
            <person name="Ko H.J."/>
            <person name="Kim D."/>
            <person name="Choi D.G."/>
            <person name="Park S."/>
            <person name="Kim S."/>
            <person name="Chang I.S."/>
            <person name="Choi I.G."/>
        </authorList>
    </citation>
    <scope>NUCLEOTIDE SEQUENCE [LARGE SCALE GENOMIC DNA]</scope>
    <source>
        <strain evidence="1 2">KIST612</strain>
    </source>
</reference>
<reference key="1">
    <citation type="submission" date="2010-09" db="EMBL/GenBank/DDBJ databases">
        <authorList>
            <person name="Roh H."/>
            <person name="Ko H.-J."/>
            <person name="Kim D."/>
            <person name="Choi D.G."/>
            <person name="Park S."/>
            <person name="Kim S."/>
            <person name="Kim K.H."/>
            <person name="Chang I.S."/>
            <person name="Choi I.-G."/>
        </authorList>
    </citation>
    <scope>NUCLEOTIDE SEQUENCE</scope>
    <source>
        <strain>KIST612</strain>
    </source>
</reference>
<dbReference type="EMBL" id="CP002273">
    <property type="protein sequence ID" value="ADO35167.1"/>
    <property type="molecule type" value="Genomic_DNA"/>
</dbReference>
<organism evidence="1 2">
    <name type="scientific">Eubacterium callanderi</name>
    <dbReference type="NCBI Taxonomy" id="53442"/>
    <lineage>
        <taxon>Bacteria</taxon>
        <taxon>Bacillati</taxon>
        <taxon>Bacillota</taxon>
        <taxon>Clostridia</taxon>
        <taxon>Eubacteriales</taxon>
        <taxon>Eubacteriaceae</taxon>
        <taxon>Eubacterium</taxon>
    </lineage>
</organism>
<dbReference type="Proteomes" id="UP000006873">
    <property type="component" value="Chromosome"/>
</dbReference>
<accession>E3GHK9</accession>
<evidence type="ECO:0000313" key="2">
    <source>
        <dbReference type="Proteomes" id="UP000006873"/>
    </source>
</evidence>
<dbReference type="AlphaFoldDB" id="E3GHK9"/>
<proteinExistence type="predicted"/>
<evidence type="ECO:0000313" key="1">
    <source>
        <dbReference type="EMBL" id="ADO35167.1"/>
    </source>
</evidence>
<dbReference type="HOGENOM" id="CLU_3289821_0_0_9"/>
<sequence length="40" mass="4716">MLIFNGDQPRKNSEKKEYLNTSHVNLQLSQLFPFYNSSNI</sequence>
<keyword evidence="2" id="KW-1185">Reference proteome</keyword>
<name>E3GHK9_9FIRM</name>
<dbReference type="KEGG" id="elm:ELI_0142"/>